<sequence length="113" mass="13170">MFRSLKRDEVYRYGVVYYNKYGQHTDVQWIGDIRTPSLTECPNFKYNNKTQVSNNTKYKYSSSFNADVSLARKYDNGSRPVIKNKYSQYFSSIGANTSILFTFDSINVTIIAR</sequence>
<protein>
    <submittedName>
        <fullName evidence="2">Stabilization protein</fullName>
    </submittedName>
</protein>
<feature type="domain" description="Crassvirus muzzle protein N-terminal region" evidence="1">
    <location>
        <begin position="3"/>
        <end position="58"/>
    </location>
</feature>
<accession>A0AAU8BB62</accession>
<organism evidence="2">
    <name type="scientific">Dulem virus 42</name>
    <dbReference type="NCBI Taxonomy" id="3145760"/>
    <lineage>
        <taxon>Viruses</taxon>
        <taxon>Duplodnaviria</taxon>
        <taxon>Heunggongvirae</taxon>
        <taxon>Uroviricota</taxon>
        <taxon>Caudoviricetes</taxon>
    </lineage>
</organism>
<evidence type="ECO:0000259" key="1">
    <source>
        <dbReference type="Pfam" id="PF25731"/>
    </source>
</evidence>
<proteinExistence type="predicted"/>
<dbReference type="EMBL" id="PP511876">
    <property type="protein sequence ID" value="XCD08462.1"/>
    <property type="molecule type" value="Genomic_DNA"/>
</dbReference>
<dbReference type="InterPro" id="IPR057889">
    <property type="entry name" value="crAss_MUZ_N"/>
</dbReference>
<name>A0AAU8BB62_9CAUD</name>
<dbReference type="Pfam" id="PF25731">
    <property type="entry name" value="crAss_MUZ"/>
    <property type="match status" value="1"/>
</dbReference>
<reference evidence="2" key="1">
    <citation type="submission" date="2024-03" db="EMBL/GenBank/DDBJ databases">
        <title>Diverse circular DNA viruses in blood, oral, and fecal samples of captive lemurs.</title>
        <authorList>
            <person name="Paietta E.N."/>
            <person name="Kraberger S."/>
            <person name="Lund M.C."/>
            <person name="Custer J.M."/>
            <person name="Vargas K.M."/>
            <person name="Ehmke E.E."/>
            <person name="Yoder A.D."/>
            <person name="Varsani A."/>
        </authorList>
    </citation>
    <scope>NUCLEOTIDE SEQUENCE</scope>
    <source>
        <strain evidence="2">Duke_30FF_63</strain>
    </source>
</reference>
<evidence type="ECO:0000313" key="2">
    <source>
        <dbReference type="EMBL" id="XCD08462.1"/>
    </source>
</evidence>